<keyword evidence="13 19" id="KW-0472">Membrane</keyword>
<dbReference type="AlphaFoldDB" id="A0A1M7FK22"/>
<dbReference type="Pfam" id="PF02654">
    <property type="entry name" value="CobS"/>
    <property type="match status" value="1"/>
</dbReference>
<keyword evidence="7 19" id="KW-1003">Cell membrane</keyword>
<sequence>MNTDAAEKGPELRKNDQALVKASDFALALALLTRLPVHVSSFERGARAAWAYPLVGLVLGGLAATAGFIGHWLGFDAAINALISLAVLVVLTGAMHEDGLADTADGFWGGWDPARRLEIMKDSHIGAYGVIALFFGLSARWLALWMLYEASLAAAFTGLIAAAILSRAVLPALMASLPNARASGLSHSTGRCPARTAWLAAGLSIGFSFLLLGASVVGAAALAVIAGLAMARIARAKICGQTGDVLGATQQVTEIVILFTLIA</sequence>
<evidence type="ECO:0000256" key="9">
    <source>
        <dbReference type="ARBA" id="ARBA00022679"/>
    </source>
</evidence>
<evidence type="ECO:0000256" key="13">
    <source>
        <dbReference type="ARBA" id="ARBA00023136"/>
    </source>
</evidence>
<evidence type="ECO:0000256" key="3">
    <source>
        <dbReference type="ARBA" id="ARBA00004663"/>
    </source>
</evidence>
<evidence type="ECO:0000256" key="7">
    <source>
        <dbReference type="ARBA" id="ARBA00022475"/>
    </source>
</evidence>
<proteinExistence type="inferred from homology"/>
<comment type="subcellular location">
    <subcellularLocation>
        <location evidence="2 19">Cell membrane</location>
        <topology evidence="2 19">Multi-pass membrane protein</topology>
    </subcellularLocation>
</comment>
<evidence type="ECO:0000313" key="20">
    <source>
        <dbReference type="EMBL" id="SHM04049.1"/>
    </source>
</evidence>
<evidence type="ECO:0000256" key="12">
    <source>
        <dbReference type="ARBA" id="ARBA00022989"/>
    </source>
</evidence>
<protein>
    <recommendedName>
        <fullName evidence="6 19">Adenosylcobinamide-GDP ribazoletransferase</fullName>
        <ecNumber evidence="5 19">2.7.8.26</ecNumber>
    </recommendedName>
    <alternativeName>
        <fullName evidence="16 19">Cobalamin synthase</fullName>
    </alternativeName>
    <alternativeName>
        <fullName evidence="15 19">Cobalamin-5'-phosphate synthase</fullName>
    </alternativeName>
</protein>
<dbReference type="GO" id="GO:0051073">
    <property type="term" value="F:adenosylcobinamide-GDP ribazoletransferase activity"/>
    <property type="evidence" value="ECO:0007669"/>
    <property type="project" value="UniProtKB-UniRule"/>
</dbReference>
<evidence type="ECO:0000256" key="18">
    <source>
        <dbReference type="ARBA" id="ARBA00049504"/>
    </source>
</evidence>
<dbReference type="GO" id="GO:0008818">
    <property type="term" value="F:cobalamin 5'-phosphate synthase activity"/>
    <property type="evidence" value="ECO:0007669"/>
    <property type="project" value="UniProtKB-UniRule"/>
</dbReference>
<feature type="transmembrane region" description="Helical" evidence="19">
    <location>
        <begin position="154"/>
        <end position="177"/>
    </location>
</feature>
<reference evidence="20 21" key="1">
    <citation type="submission" date="2016-11" db="EMBL/GenBank/DDBJ databases">
        <authorList>
            <person name="Varghese N."/>
            <person name="Submissions S."/>
        </authorList>
    </citation>
    <scope>NUCLEOTIDE SEQUENCE [LARGE SCALE GENOMIC DNA]</scope>
    <source>
        <strain evidence="20 21">DSM 28249</strain>
    </source>
</reference>
<evidence type="ECO:0000256" key="11">
    <source>
        <dbReference type="ARBA" id="ARBA00022842"/>
    </source>
</evidence>
<dbReference type="GO" id="GO:0005886">
    <property type="term" value="C:plasma membrane"/>
    <property type="evidence" value="ECO:0007669"/>
    <property type="project" value="UniProtKB-SubCell"/>
</dbReference>
<comment type="function">
    <text evidence="14 19">Joins adenosylcobinamide-GDP and alpha-ribazole to generate adenosylcobalamin (Ado-cobalamin). Also synthesizes adenosylcobalamin 5'-phosphate from adenosylcobinamide-GDP and alpha-ribazole 5'-phosphate.</text>
</comment>
<dbReference type="InterPro" id="IPR003805">
    <property type="entry name" value="CobS"/>
</dbReference>
<gene>
    <name evidence="19" type="primary">cobS</name>
    <name evidence="20" type="ORF">SAMN05443432_104216</name>
</gene>
<accession>A0A1M7FK22</accession>
<dbReference type="EC" id="2.7.8.26" evidence="5 19"/>
<evidence type="ECO:0000313" key="21">
    <source>
        <dbReference type="Proteomes" id="UP000322545"/>
    </source>
</evidence>
<evidence type="ECO:0000256" key="19">
    <source>
        <dbReference type="HAMAP-Rule" id="MF_00719"/>
    </source>
</evidence>
<feature type="transmembrane region" description="Helical" evidence="19">
    <location>
        <begin position="49"/>
        <end position="71"/>
    </location>
</feature>
<dbReference type="Proteomes" id="UP000322545">
    <property type="component" value="Unassembled WGS sequence"/>
</dbReference>
<keyword evidence="12 19" id="KW-1133">Transmembrane helix</keyword>
<name>A0A1M7FK22_9RHOB</name>
<keyword evidence="8 19" id="KW-0169">Cobalamin biosynthesis</keyword>
<dbReference type="UniPathway" id="UPA00148">
    <property type="reaction ID" value="UER00238"/>
</dbReference>
<evidence type="ECO:0000256" key="17">
    <source>
        <dbReference type="ARBA" id="ARBA00048623"/>
    </source>
</evidence>
<dbReference type="PANTHER" id="PTHR34148">
    <property type="entry name" value="ADENOSYLCOBINAMIDE-GDP RIBAZOLETRANSFERASE"/>
    <property type="match status" value="1"/>
</dbReference>
<comment type="catalytic activity">
    <reaction evidence="17 19">
        <text>alpha-ribazole + adenosylcob(III)inamide-GDP = adenosylcob(III)alamin + GMP + H(+)</text>
        <dbReference type="Rhea" id="RHEA:16049"/>
        <dbReference type="ChEBI" id="CHEBI:10329"/>
        <dbReference type="ChEBI" id="CHEBI:15378"/>
        <dbReference type="ChEBI" id="CHEBI:18408"/>
        <dbReference type="ChEBI" id="CHEBI:58115"/>
        <dbReference type="ChEBI" id="CHEBI:60487"/>
        <dbReference type="EC" id="2.7.8.26"/>
    </reaction>
</comment>
<organism evidence="20 21">
    <name type="scientific">Roseovarius litoreus</name>
    <dbReference type="NCBI Taxonomy" id="1155722"/>
    <lineage>
        <taxon>Bacteria</taxon>
        <taxon>Pseudomonadati</taxon>
        <taxon>Pseudomonadota</taxon>
        <taxon>Alphaproteobacteria</taxon>
        <taxon>Rhodobacterales</taxon>
        <taxon>Roseobacteraceae</taxon>
        <taxon>Roseovarius</taxon>
    </lineage>
</organism>
<keyword evidence="10 19" id="KW-0812">Transmembrane</keyword>
<evidence type="ECO:0000256" key="5">
    <source>
        <dbReference type="ARBA" id="ARBA00013200"/>
    </source>
</evidence>
<dbReference type="GO" id="GO:0009236">
    <property type="term" value="P:cobalamin biosynthetic process"/>
    <property type="evidence" value="ECO:0007669"/>
    <property type="project" value="UniProtKB-UniRule"/>
</dbReference>
<comment type="cofactor">
    <cofactor evidence="1 19">
        <name>Mg(2+)</name>
        <dbReference type="ChEBI" id="CHEBI:18420"/>
    </cofactor>
</comment>
<evidence type="ECO:0000256" key="14">
    <source>
        <dbReference type="ARBA" id="ARBA00025228"/>
    </source>
</evidence>
<dbReference type="NCBIfam" id="TIGR00317">
    <property type="entry name" value="cobS"/>
    <property type="match status" value="1"/>
</dbReference>
<evidence type="ECO:0000256" key="2">
    <source>
        <dbReference type="ARBA" id="ARBA00004651"/>
    </source>
</evidence>
<comment type="pathway">
    <text evidence="3 19">Cofactor biosynthesis; adenosylcobalamin biosynthesis; adenosylcobalamin from cob(II)yrinate a,c-diamide: step 7/7.</text>
</comment>
<evidence type="ECO:0000256" key="8">
    <source>
        <dbReference type="ARBA" id="ARBA00022573"/>
    </source>
</evidence>
<evidence type="ECO:0000256" key="15">
    <source>
        <dbReference type="ARBA" id="ARBA00032605"/>
    </source>
</evidence>
<evidence type="ECO:0000256" key="4">
    <source>
        <dbReference type="ARBA" id="ARBA00010561"/>
    </source>
</evidence>
<keyword evidence="21" id="KW-1185">Reference proteome</keyword>
<dbReference type="HAMAP" id="MF_00719">
    <property type="entry name" value="CobS"/>
    <property type="match status" value="1"/>
</dbReference>
<dbReference type="PANTHER" id="PTHR34148:SF1">
    <property type="entry name" value="ADENOSYLCOBINAMIDE-GDP RIBAZOLETRANSFERASE"/>
    <property type="match status" value="1"/>
</dbReference>
<feature type="transmembrane region" description="Helical" evidence="19">
    <location>
        <begin position="77"/>
        <end position="95"/>
    </location>
</feature>
<evidence type="ECO:0000256" key="1">
    <source>
        <dbReference type="ARBA" id="ARBA00001946"/>
    </source>
</evidence>
<comment type="similarity">
    <text evidence="4 19">Belongs to the CobS family.</text>
</comment>
<dbReference type="EMBL" id="FRCB01000004">
    <property type="protein sequence ID" value="SHM04049.1"/>
    <property type="molecule type" value="Genomic_DNA"/>
</dbReference>
<comment type="catalytic activity">
    <reaction evidence="18 19">
        <text>alpha-ribazole 5'-phosphate + adenosylcob(III)inamide-GDP = adenosylcob(III)alamin 5'-phosphate + GMP + H(+)</text>
        <dbReference type="Rhea" id="RHEA:23560"/>
        <dbReference type="ChEBI" id="CHEBI:15378"/>
        <dbReference type="ChEBI" id="CHEBI:57918"/>
        <dbReference type="ChEBI" id="CHEBI:58115"/>
        <dbReference type="ChEBI" id="CHEBI:60487"/>
        <dbReference type="ChEBI" id="CHEBI:60493"/>
        <dbReference type="EC" id="2.7.8.26"/>
    </reaction>
</comment>
<feature type="transmembrane region" description="Helical" evidence="19">
    <location>
        <begin position="198"/>
        <end position="231"/>
    </location>
</feature>
<dbReference type="RefSeq" id="WP_149779398.1">
    <property type="nucleotide sequence ID" value="NZ_FRCB01000004.1"/>
</dbReference>
<keyword evidence="9 19" id="KW-0808">Transferase</keyword>
<keyword evidence="11 19" id="KW-0460">Magnesium</keyword>
<evidence type="ECO:0000256" key="6">
    <source>
        <dbReference type="ARBA" id="ARBA00015850"/>
    </source>
</evidence>
<feature type="transmembrane region" description="Helical" evidence="19">
    <location>
        <begin position="125"/>
        <end position="148"/>
    </location>
</feature>
<evidence type="ECO:0000256" key="16">
    <source>
        <dbReference type="ARBA" id="ARBA00032853"/>
    </source>
</evidence>
<evidence type="ECO:0000256" key="10">
    <source>
        <dbReference type="ARBA" id="ARBA00022692"/>
    </source>
</evidence>